<dbReference type="InterPro" id="IPR003737">
    <property type="entry name" value="GlcNAc_PI_deacetylase-related"/>
</dbReference>
<dbReference type="InterPro" id="IPR024078">
    <property type="entry name" value="LmbE-like_dom_sf"/>
</dbReference>
<dbReference type="RefSeq" id="WP_232185318.1">
    <property type="nucleotide sequence ID" value="NZ_JAIOAP010000004.1"/>
</dbReference>
<comment type="caution">
    <text evidence="1">The sequence shown here is derived from an EMBL/GenBank/DDBJ whole genome shotgun (WGS) entry which is preliminary data.</text>
</comment>
<dbReference type="EMBL" id="JASKHM010000003">
    <property type="protein sequence ID" value="MEQ4482006.1"/>
    <property type="molecule type" value="Genomic_DNA"/>
</dbReference>
<dbReference type="Pfam" id="PF02585">
    <property type="entry name" value="PIG-L"/>
    <property type="match status" value="1"/>
</dbReference>
<proteinExistence type="predicted"/>
<dbReference type="SUPFAM" id="SSF102588">
    <property type="entry name" value="LmbE-like"/>
    <property type="match status" value="1"/>
</dbReference>
<keyword evidence="2" id="KW-1185">Reference proteome</keyword>
<organism evidence="1 2">
    <name type="scientific">Cohnella silvisoli</name>
    <dbReference type="NCBI Taxonomy" id="2873699"/>
    <lineage>
        <taxon>Bacteria</taxon>
        <taxon>Bacillati</taxon>
        <taxon>Bacillota</taxon>
        <taxon>Bacilli</taxon>
        <taxon>Bacillales</taxon>
        <taxon>Paenibacillaceae</taxon>
        <taxon>Cohnella</taxon>
    </lineage>
</organism>
<dbReference type="PANTHER" id="PTHR12993:SF11">
    <property type="entry name" value="N-ACETYLGLUCOSAMINYL-PHOSPHATIDYLINOSITOL DE-N-ACETYLASE"/>
    <property type="match status" value="1"/>
</dbReference>
<sequence length="231" mass="26163">MTRNKVLVIAAHPDDEILGCGATMAKHKHDGDEVSVVILAEGLTSRDEYRDRSTRSKDLSELGAAAYKANEILGVDSVTLEEFADNRMDSVDRLEIIKKVEFLLDKYRPDVVYTHHIGDVNIDHRRIHEAVLTACRPIPGNHRVNHLLYFEVPSSTEWMTPGSAPHFAPNWFVDVSDTLELKLKALEAYHTEMREWPHTRSIKAVDHLARWRGATISRDAAEAFVLGRTML</sequence>
<name>A0ABV1KQX7_9BACL</name>
<dbReference type="PANTHER" id="PTHR12993">
    <property type="entry name" value="N-ACETYLGLUCOSAMINYL-PHOSPHATIDYLINOSITOL DE-N-ACETYLASE-RELATED"/>
    <property type="match status" value="1"/>
</dbReference>
<dbReference type="Gene3D" id="3.40.50.10320">
    <property type="entry name" value="LmbE-like"/>
    <property type="match status" value="1"/>
</dbReference>
<reference evidence="1 2" key="1">
    <citation type="journal article" date="2023" name="Genome Announc.">
        <title>Pan-Genome Analyses of the Genus Cohnella and Proposal of the Novel Species Cohnella silvisoli sp. nov., Isolated from Forest Soil.</title>
        <authorList>
            <person name="Wang C."/>
            <person name="Mao L."/>
            <person name="Bao G."/>
            <person name="Zhu H."/>
        </authorList>
    </citation>
    <scope>NUCLEOTIDE SEQUENCE [LARGE SCALE GENOMIC DNA]</scope>
    <source>
        <strain evidence="1 2">NL03-T5-1</strain>
    </source>
</reference>
<dbReference type="Proteomes" id="UP001493487">
    <property type="component" value="Unassembled WGS sequence"/>
</dbReference>
<evidence type="ECO:0000313" key="2">
    <source>
        <dbReference type="Proteomes" id="UP001493487"/>
    </source>
</evidence>
<accession>A0ABV1KQX7</accession>
<protein>
    <submittedName>
        <fullName evidence="1">PIG-L deacetylase family protein</fullName>
    </submittedName>
</protein>
<gene>
    <name evidence="1" type="ORF">QJS35_06325</name>
</gene>
<evidence type="ECO:0000313" key="1">
    <source>
        <dbReference type="EMBL" id="MEQ4482006.1"/>
    </source>
</evidence>